<evidence type="ECO:0000256" key="3">
    <source>
        <dbReference type="ARBA" id="ARBA00022729"/>
    </source>
</evidence>
<feature type="domain" description="PKD" evidence="5">
    <location>
        <begin position="1048"/>
        <end position="1127"/>
    </location>
</feature>
<dbReference type="InterPro" id="IPR012859">
    <property type="entry name" value="Pilin_N_archaeal"/>
</dbReference>
<dbReference type="SMART" id="SM00089">
    <property type="entry name" value="PKD"/>
    <property type="match status" value="11"/>
</dbReference>
<dbReference type="InterPro" id="IPR035986">
    <property type="entry name" value="PKD_dom_sf"/>
</dbReference>
<keyword evidence="4" id="KW-0812">Transmembrane</keyword>
<dbReference type="Pfam" id="PF11721">
    <property type="entry name" value="Malectin"/>
    <property type="match status" value="1"/>
</dbReference>
<dbReference type="EMBL" id="CP001338">
    <property type="protein sequence ID" value="ACL15493.1"/>
    <property type="molecule type" value="Genomic_DNA"/>
</dbReference>
<evidence type="ECO:0000313" key="7">
    <source>
        <dbReference type="Proteomes" id="UP000002457"/>
    </source>
</evidence>
<name>B8GIE2_METPE</name>
<dbReference type="Proteomes" id="UP000002457">
    <property type="component" value="Chromosome"/>
</dbReference>
<feature type="domain" description="PKD" evidence="5">
    <location>
        <begin position="386"/>
        <end position="471"/>
    </location>
</feature>
<keyword evidence="7" id="KW-1185">Reference proteome</keyword>
<dbReference type="CAZy" id="CBM57">
    <property type="family name" value="Carbohydrate-Binding Module Family 57"/>
</dbReference>
<dbReference type="eggNOG" id="arCOG02508">
    <property type="taxonomic scope" value="Archaea"/>
</dbReference>
<feature type="domain" description="PKD" evidence="5">
    <location>
        <begin position="879"/>
        <end position="954"/>
    </location>
</feature>
<dbReference type="Pfam" id="PF07790">
    <property type="entry name" value="Pilin_N"/>
    <property type="match status" value="1"/>
</dbReference>
<keyword evidence="3" id="KW-0732">Signal</keyword>
<dbReference type="Gene3D" id="2.60.40.10">
    <property type="entry name" value="Immunoglobulins"/>
    <property type="match status" value="12"/>
</dbReference>
<dbReference type="GeneID" id="25394067"/>
<evidence type="ECO:0000256" key="1">
    <source>
        <dbReference type="ARBA" id="ARBA00004613"/>
    </source>
</evidence>
<feature type="domain" description="PKD" evidence="5">
    <location>
        <begin position="965"/>
        <end position="1044"/>
    </location>
</feature>
<evidence type="ECO:0000313" key="6">
    <source>
        <dbReference type="EMBL" id="ACL15493.1"/>
    </source>
</evidence>
<feature type="domain" description="PKD" evidence="5">
    <location>
        <begin position="292"/>
        <end position="358"/>
    </location>
</feature>
<feature type="domain" description="PKD" evidence="5">
    <location>
        <begin position="717"/>
        <end position="781"/>
    </location>
</feature>
<dbReference type="KEGG" id="mpl:Mpal_0100"/>
<keyword evidence="4" id="KW-1133">Transmembrane helix</keyword>
<feature type="transmembrane region" description="Helical" evidence="4">
    <location>
        <begin position="12"/>
        <end position="32"/>
    </location>
</feature>
<dbReference type="HOGENOM" id="CLU_241923_0_0_2"/>
<dbReference type="InterPro" id="IPR022409">
    <property type="entry name" value="PKD/Chitinase_dom"/>
</dbReference>
<dbReference type="InterPro" id="IPR000601">
    <property type="entry name" value="PKD_dom"/>
</dbReference>
<dbReference type="SUPFAM" id="SSF49785">
    <property type="entry name" value="Galactose-binding domain-like"/>
    <property type="match status" value="1"/>
</dbReference>
<dbReference type="PANTHER" id="PTHR36842:SF1">
    <property type="entry name" value="PROTEIN TOLB"/>
    <property type="match status" value="1"/>
</dbReference>
<keyword evidence="4" id="KW-0472">Membrane</keyword>
<evidence type="ECO:0000256" key="4">
    <source>
        <dbReference type="SAM" id="Phobius"/>
    </source>
</evidence>
<proteinExistence type="predicted"/>
<feature type="domain" description="PKD" evidence="5">
    <location>
        <begin position="1214"/>
        <end position="1277"/>
    </location>
</feature>
<dbReference type="Pfam" id="PF17210">
    <property type="entry name" value="SdrD_B"/>
    <property type="match status" value="1"/>
</dbReference>
<dbReference type="InterPro" id="IPR021720">
    <property type="entry name" value="Malectin_dom"/>
</dbReference>
<dbReference type="SUPFAM" id="SSF49299">
    <property type="entry name" value="PKD domain"/>
    <property type="match status" value="11"/>
</dbReference>
<dbReference type="Gene3D" id="2.60.120.430">
    <property type="entry name" value="Galactose-binding lectin"/>
    <property type="match status" value="1"/>
</dbReference>
<dbReference type="PROSITE" id="PS50093">
    <property type="entry name" value="PKD"/>
    <property type="match status" value="11"/>
</dbReference>
<dbReference type="CDD" id="cd00146">
    <property type="entry name" value="PKD"/>
    <property type="match status" value="10"/>
</dbReference>
<dbReference type="STRING" id="521011.Mpal_0100"/>
<protein>
    <submittedName>
        <fullName evidence="6">PKD domain containing protein</fullName>
    </submittedName>
</protein>
<accession>B8GIE2</accession>
<evidence type="ECO:0000259" key="5">
    <source>
        <dbReference type="PROSITE" id="PS50093"/>
    </source>
</evidence>
<evidence type="ECO:0000256" key="2">
    <source>
        <dbReference type="ARBA" id="ARBA00022525"/>
    </source>
</evidence>
<dbReference type="OrthoDB" id="103676at2157"/>
<dbReference type="InterPro" id="IPR033764">
    <property type="entry name" value="Sdr_B"/>
</dbReference>
<comment type="subcellular location">
    <subcellularLocation>
        <location evidence="1">Secreted</location>
    </subcellularLocation>
</comment>
<organism evidence="6 7">
    <name type="scientific">Methanosphaerula palustris (strain ATCC BAA-1556 / DSM 19958 / E1-9c)</name>
    <dbReference type="NCBI Taxonomy" id="521011"/>
    <lineage>
        <taxon>Archaea</taxon>
        <taxon>Methanobacteriati</taxon>
        <taxon>Methanobacteriota</taxon>
        <taxon>Stenosarchaea group</taxon>
        <taxon>Methanomicrobia</taxon>
        <taxon>Methanomicrobiales</taxon>
        <taxon>Methanoregulaceae</taxon>
        <taxon>Methanosphaerula</taxon>
    </lineage>
</organism>
<dbReference type="Pfam" id="PF18911">
    <property type="entry name" value="PKD_4"/>
    <property type="match status" value="10"/>
</dbReference>
<feature type="domain" description="PKD" evidence="5">
    <location>
        <begin position="1301"/>
        <end position="1387"/>
    </location>
</feature>
<reference evidence="6 7" key="1">
    <citation type="journal article" date="2015" name="Genome Announc.">
        <title>Complete Genome Sequence of Methanosphaerula palustris E1-9CT, a Hydrogenotrophic Methanogen Isolated from a Minerotrophic Fen Peatland.</title>
        <authorList>
            <person name="Cadillo-Quiroz H."/>
            <person name="Browne P."/>
            <person name="Kyrpides N."/>
            <person name="Woyke T."/>
            <person name="Goodwin L."/>
            <person name="Detter C."/>
            <person name="Yavitt J.B."/>
            <person name="Zinder S.H."/>
        </authorList>
    </citation>
    <scope>NUCLEOTIDE SEQUENCE [LARGE SCALE GENOMIC DNA]</scope>
    <source>
        <strain evidence="7">ATCC BAA-1556 / DSM 19958 / E1-9c</strain>
    </source>
</reference>
<keyword evidence="2" id="KW-0964">Secreted</keyword>
<dbReference type="InterPro" id="IPR013783">
    <property type="entry name" value="Ig-like_fold"/>
</dbReference>
<sequence>MVNNEGNAEIMGVVLLIAIFVAAVGLMGITMLSAPQPEKVPAVALDFWADDSHTNISLIHRGGETLNLSGAKLMVLYSGDSTAQDKTSAFNLTNSSGLSTRLSSTTPELYSIGDNLSFTADRKIDQVQLIWPGTGLASMTGGGGAVLLGAWSPDSSSGRNPPAAVTGAVPITFPYPSEGPTWTQPTQNPTAPWVYFIANITATNGTVPINFTDLTDYHGWSSSYKRSWNFGDSGSNVITDQTNPYTYPYYQAPTDWPYIKNYTVTLNLTDESDVLTPYSLARQNYISVYKSPIAGFDASPLEGNSGMEVWFTNTTTGYETSLSWDFGDENRTTNAYPRPAFPYTYYNPGSIQQNYTASLIANVDLGDNPHESSDPFQRVIIVHPQVIAAFTATPMTGPAPLTVSFDSNSSQGYLLSYFWDFGDGTTFTSQNPQHTYTTAGNYTVNLTVSNTLPGPNTSTTSRTITVTAPPLAPPVANFTATPMNGTAPLLVTFTDTSTNTPTTWNWSFGDGNTATLQNPTHTYTTPGAYTVTLTVSNAVGNSTATKTVMVYNNQNTIRVDAGYGANSTDCLGNVWLADREYTSGMWGYSPTGAPLYSVNGSIANTSDPALYRTSRWSTTGTVDYQFNVPNGNYNVQLKFAETDTSINAGNPRKFDVTVNNNPVASSFDVYGTVGANSTADLYSNVTVIDNLIHVVLKGTTGQPMIAAIGIAPASTWVSPAFTANQTIGNTQLPVQFNDTSTGTVNRWFWDFGDGATSTIQNPTHTYTLPGTYKVMLTAGNANQSGTVVKKDYITVGPALAANFTANPTTGIAPLAVGFTDTSTGNGISNWSWTFGDGATSTIQNPTHTYTLPGTYNVTLTVTNPYASASTTKTITVHSLNPNFTANRTIGNAPLPVLFTDTTTSDLAVNAWTWNFGDNSTATTQSPTHSYTTPGIYTVTLTVSNTSLGFTNTTTKSAYITVLQPLVPNFTANRTAGNGQVPVQFTDTTTGTSITTWTWNLGDGNTSTLQNPTHTYTTPGTYTVTLTAGNAYGNGTVTRTGYITVYPPLVAAFGGAPLLGNAPLNVSFVDQSTGFTISGWNWTFGDGTTSTSQSPQHTYTAGGNYTVTLTITNAYGTASISKPAFVTVLPQLVANFTANRTAGNAQFPVQFTDTSTGSGINGWSWNFGDNTTTSAQNPTHTYTTAGNYTVSLTAFNPYGNTTTIRTNYITVLNPPVAAFTGTPTVGNGQANVTFTDQSTGDGIITWAWTFGDGNTATTRSPQHLYTNQGTIPKTFNVTLTVTNAYGSGTTTKTGYITVYPPLVANFTTTATTGYAPLQVDFTDTSTGYNIIAWTWNFGDGSQTGISQNVSHSYNTPGTYTATLVVTNPFGQSTQATRTITVNAPATTPTPAGGLINGTIYNDQNGDGVANTADPKLAGWTINLFLNGNVIATTTSDANGAYAFYGLDNAKGYTVVEVLPMGWRGTNPAGGTTGSVQINPGSKSAYTNTNFWNYYKPVSPGGPITLNAAKPGSLVSGGYFQFRDTVAWSGSTGVSIDGTFHQINQDDIVRLTIEKSGSANIQISSGGIWTFTAPDATLSINGVVIQRGAVTGIAIHGFDTLQSTLAVTVPSQNVWTSFTVNGGQVIPGQNDNRIINLYNVTTGTDGGLNLQVGADIYIIGSTGTYQLLP</sequence>
<dbReference type="FunFam" id="2.60.40.10:FF:000270">
    <property type="entry name" value="Cell surface protein"/>
    <property type="match status" value="7"/>
</dbReference>
<dbReference type="RefSeq" id="WP_012616812.1">
    <property type="nucleotide sequence ID" value="NC_011832.1"/>
</dbReference>
<dbReference type="eggNOG" id="arCOG02420">
    <property type="taxonomic scope" value="Archaea"/>
</dbReference>
<feature type="domain" description="PKD" evidence="5">
    <location>
        <begin position="474"/>
        <end position="550"/>
    </location>
</feature>
<dbReference type="GO" id="GO:0005576">
    <property type="term" value="C:extracellular region"/>
    <property type="evidence" value="ECO:0007669"/>
    <property type="project" value="UniProtKB-SubCell"/>
</dbReference>
<feature type="domain" description="PKD" evidence="5">
    <location>
        <begin position="799"/>
        <end position="876"/>
    </location>
</feature>
<feature type="domain" description="PKD" evidence="5">
    <location>
        <begin position="1131"/>
        <end position="1215"/>
    </location>
</feature>
<gene>
    <name evidence="6" type="ordered locus">Mpal_0100</name>
</gene>
<dbReference type="SUPFAM" id="SSF117074">
    <property type="entry name" value="Hypothetical protein PA1324"/>
    <property type="match status" value="1"/>
</dbReference>
<dbReference type="InterPro" id="IPR008979">
    <property type="entry name" value="Galactose-bd-like_sf"/>
</dbReference>
<dbReference type="PANTHER" id="PTHR36842">
    <property type="entry name" value="PROTEIN TOLB HOMOLOG"/>
    <property type="match status" value="1"/>
</dbReference>